<dbReference type="HOGENOM" id="CLU_014237_1_0_10"/>
<evidence type="ECO:0000256" key="1">
    <source>
        <dbReference type="ARBA" id="ARBA00022729"/>
    </source>
</evidence>
<sequence>MEMLRRLSAALFALFLVLALIQCGRRGTPSGGPKDVTPPVLERADPPNRTTNFDAERIRLYFDEYIRVVDLDKQLIISPPLKYPPEITPLGNTAKYLQVKITDTLLPNTTYTLNFGQSVVDNNEQNPYNLLTYVFSTGDYIDSLSLTGVVSDAYNLEPDPFISVMLYELDSAYTDSTIYKKPPYYLTNTLDSAVIFRLENLKAGRYKLFAIRDEAKNNVFNPNADKIGFVEDTITLPTDSTYVLTLFRETPAYSARKPTYAADNRILFPYTGGEAPELRLLTPVPDSVRTLLARVPDKDSLNFWFTPWEPDSMVFTLRHPRLEERIDTFSVKPLDVPRDSLRVSWSGRGQLTPLDSVYLESNLPLVATDTSRLELVDQDTVPVPFSARLDTVYNRLYLAFEKQREKTYSIRAKPGALTDFFGDTNDTLVNRYTMGSPTEFGTLRLQLAGATAYPMLVEITDRSGNVIRSRAVQEAGELSFPWLRPDTYRIRVVFDTNGNGEWDTGSYLERRQPERVAHYPAPVELRANWEKVETFTIRE</sequence>
<dbReference type="RefSeq" id="WP_015753566.1">
    <property type="nucleotide sequence ID" value="NC_013222.1"/>
</dbReference>
<gene>
    <name evidence="4" type="ordered locus">RB2501_07910</name>
</gene>
<protein>
    <recommendedName>
        <fullName evidence="3">SbsA Ig-like domain-containing protein</fullName>
    </recommendedName>
</protein>
<dbReference type="KEGG" id="rbi:RB2501_07910"/>
<name>A4CIQ2_ROBBH</name>
<keyword evidence="1" id="KW-0732">Signal</keyword>
<keyword evidence="5" id="KW-1185">Reference proteome</keyword>
<organism evidence="4 5">
    <name type="scientific">Robiginitalea biformata (strain ATCC BAA-864 / DSM 15991 / KCTC 12146 / HTCC2501)</name>
    <dbReference type="NCBI Taxonomy" id="313596"/>
    <lineage>
        <taxon>Bacteria</taxon>
        <taxon>Pseudomonadati</taxon>
        <taxon>Bacteroidota</taxon>
        <taxon>Flavobacteriia</taxon>
        <taxon>Flavobacteriales</taxon>
        <taxon>Flavobacteriaceae</taxon>
        <taxon>Robiginitalea</taxon>
    </lineage>
</organism>
<dbReference type="EMBL" id="CP001712">
    <property type="protein sequence ID" value="EAR16810.1"/>
    <property type="molecule type" value="Genomic_DNA"/>
</dbReference>
<dbReference type="STRING" id="313596.RB2501_07910"/>
<feature type="domain" description="SbsA Ig-like" evidence="3">
    <location>
        <begin position="35"/>
        <end position="137"/>
    </location>
</feature>
<feature type="region of interest" description="Disordered" evidence="2">
    <location>
        <begin position="28"/>
        <end position="48"/>
    </location>
</feature>
<evidence type="ECO:0000313" key="4">
    <source>
        <dbReference type="EMBL" id="EAR16810.1"/>
    </source>
</evidence>
<dbReference type="OrthoDB" id="9809989at2"/>
<evidence type="ECO:0000259" key="3">
    <source>
        <dbReference type="Pfam" id="PF13205"/>
    </source>
</evidence>
<evidence type="ECO:0000256" key="2">
    <source>
        <dbReference type="SAM" id="MobiDB-lite"/>
    </source>
</evidence>
<dbReference type="eggNOG" id="COG4704">
    <property type="taxonomic scope" value="Bacteria"/>
</dbReference>
<dbReference type="AlphaFoldDB" id="A4CIQ2"/>
<dbReference type="Proteomes" id="UP000009049">
    <property type="component" value="Chromosome"/>
</dbReference>
<dbReference type="InterPro" id="IPR032812">
    <property type="entry name" value="SbsA_Ig"/>
</dbReference>
<dbReference type="Pfam" id="PF13205">
    <property type="entry name" value="Big_5"/>
    <property type="match status" value="1"/>
</dbReference>
<evidence type="ECO:0000313" key="5">
    <source>
        <dbReference type="Proteomes" id="UP000009049"/>
    </source>
</evidence>
<proteinExistence type="predicted"/>
<reference evidence="4 5" key="1">
    <citation type="journal article" date="2009" name="J. Bacteriol.">
        <title>Complete genome sequence of Robiginitalea biformata HTCC2501.</title>
        <authorList>
            <person name="Oh H.M."/>
            <person name="Giovannoni S.J."/>
            <person name="Lee K."/>
            <person name="Ferriera S."/>
            <person name="Johnson J."/>
            <person name="Cho J.C."/>
        </authorList>
    </citation>
    <scope>NUCLEOTIDE SEQUENCE [LARGE SCALE GENOMIC DNA]</scope>
    <source>
        <strain evidence="5">ATCC BAA-864 / HTCC2501 / KCTC 12146</strain>
    </source>
</reference>
<accession>A4CIQ2</accession>